<sequence length="160" mass="17204">MLEPRGHADMYGACLFPPGMPGTDSGVIFLHDEGHEVIAAGQCEACRSHGTYRMLSCAQTVHTGKVDVHAEPVFEADGSAVVRVDARFARLPSRRRFIAHERSLREGASVPAGLYGEVPATAGTLRSRHLAAAFPRNGMTERRPRFPGAASRPDALALLT</sequence>
<dbReference type="OrthoDB" id="9769447at2"/>
<evidence type="ECO:0000313" key="3">
    <source>
        <dbReference type="EMBL" id="KRG88074.1"/>
    </source>
</evidence>
<dbReference type="InterPro" id="IPR008794">
    <property type="entry name" value="Pro_racemase_fam"/>
</dbReference>
<dbReference type="Pfam" id="PF05544">
    <property type="entry name" value="Pro_racemase"/>
    <property type="match status" value="1"/>
</dbReference>
<reference evidence="3 4" key="1">
    <citation type="submission" date="2015-05" db="EMBL/GenBank/DDBJ databases">
        <title>Genome sequencing and analysis of members of genus Stenotrophomonas.</title>
        <authorList>
            <person name="Patil P.P."/>
            <person name="Midha S."/>
            <person name="Patil P.B."/>
        </authorList>
    </citation>
    <scope>NUCLEOTIDE SEQUENCE [LARGE SCALE GENOMIC DNA]</scope>
    <source>
        <strain evidence="3 4">JCM 16244</strain>
    </source>
</reference>
<organism evidence="3 4">
    <name type="scientific">Stenotrophomonas daejeonensis</name>
    <dbReference type="NCBI Taxonomy" id="659018"/>
    <lineage>
        <taxon>Bacteria</taxon>
        <taxon>Pseudomonadati</taxon>
        <taxon>Pseudomonadota</taxon>
        <taxon>Gammaproteobacteria</taxon>
        <taxon>Lysobacterales</taxon>
        <taxon>Lysobacteraceae</taxon>
        <taxon>Stenotrophomonas</taxon>
    </lineage>
</organism>
<feature type="region of interest" description="Disordered" evidence="2">
    <location>
        <begin position="139"/>
        <end position="160"/>
    </location>
</feature>
<evidence type="ECO:0000313" key="4">
    <source>
        <dbReference type="Proteomes" id="UP000050940"/>
    </source>
</evidence>
<comment type="similarity">
    <text evidence="1">Belongs to the proline racemase family.</text>
</comment>
<keyword evidence="4" id="KW-1185">Reference proteome</keyword>
<dbReference type="GO" id="GO:0047580">
    <property type="term" value="F:4-hydroxyproline epimerase activity"/>
    <property type="evidence" value="ECO:0007669"/>
    <property type="project" value="UniProtKB-ARBA"/>
</dbReference>
<dbReference type="Gene3D" id="3.10.310.10">
    <property type="entry name" value="Diaminopimelate Epimerase, Chain A, domain 1"/>
    <property type="match status" value="1"/>
</dbReference>
<comment type="caution">
    <text evidence="3">The sequence shown here is derived from an EMBL/GenBank/DDBJ whole genome shotgun (WGS) entry which is preliminary data.</text>
</comment>
<dbReference type="SUPFAM" id="SSF54506">
    <property type="entry name" value="Diaminopimelate epimerase-like"/>
    <property type="match status" value="1"/>
</dbReference>
<name>A0A0R0ECU2_9GAMM</name>
<dbReference type="AlphaFoldDB" id="A0A0R0ECU2"/>
<gene>
    <name evidence="3" type="ORF">ABB34_01975</name>
</gene>
<dbReference type="Proteomes" id="UP000050940">
    <property type="component" value="Unassembled WGS sequence"/>
</dbReference>
<evidence type="ECO:0000256" key="2">
    <source>
        <dbReference type="SAM" id="MobiDB-lite"/>
    </source>
</evidence>
<dbReference type="GO" id="GO:0016491">
    <property type="term" value="F:oxidoreductase activity"/>
    <property type="evidence" value="ECO:0007669"/>
    <property type="project" value="InterPro"/>
</dbReference>
<proteinExistence type="inferred from homology"/>
<evidence type="ECO:0000256" key="1">
    <source>
        <dbReference type="ARBA" id="ARBA00007529"/>
    </source>
</evidence>
<dbReference type="SUPFAM" id="SSF89733">
    <property type="entry name" value="L-sulfolactate dehydrogenase-like"/>
    <property type="match status" value="1"/>
</dbReference>
<dbReference type="STRING" id="659018.ABB34_01975"/>
<dbReference type="InterPro" id="IPR036111">
    <property type="entry name" value="Mal/L-sulfo/L-lacto_DH-like_sf"/>
</dbReference>
<protein>
    <submittedName>
        <fullName evidence="3">Uncharacterized protein</fullName>
    </submittedName>
</protein>
<dbReference type="PATRIC" id="fig|659018.3.peg.112"/>
<accession>A0A0R0ECU2</accession>
<dbReference type="EMBL" id="LDJP01000010">
    <property type="protein sequence ID" value="KRG88074.1"/>
    <property type="molecule type" value="Genomic_DNA"/>
</dbReference>